<accession>A0A2P7SS90</accession>
<evidence type="ECO:0000256" key="3">
    <source>
        <dbReference type="ARBA" id="ARBA00022764"/>
    </source>
</evidence>
<dbReference type="Pfam" id="PF01547">
    <property type="entry name" value="SBP_bac_1"/>
    <property type="match status" value="1"/>
</dbReference>
<dbReference type="SUPFAM" id="SSF53850">
    <property type="entry name" value="Periplasmic binding protein-like II"/>
    <property type="match status" value="1"/>
</dbReference>
<dbReference type="RefSeq" id="WP_106770690.1">
    <property type="nucleotide sequence ID" value="NZ_PXYK01000002.1"/>
</dbReference>
<dbReference type="AlphaFoldDB" id="A0A2P7SS90"/>
<sequence>MIVFPAEDHTLHRMTDYELLRIINFLERIRTPYDEKLRNADPDPVWNIVLFLMKSHLRGDVVTMSSLALVSQIPFASAMRRIHRLIEDGDIEKRQRNPGGKSYNLVPSQRLKSNFISYAMKVKVLLAETFGLGAGNANVDDYYFGGSYIVDQIIPPLKIMENRNSPTQDLRFLLNDDNYFEAMRNMWSDFRSKLSSRKNFKLLALPELHEELFRNARRRESEYDVICINIPWLGEAVKGGIVQPLGEYLRDSNLNPLDFHPNIWNTGHWGGQQYGVPIYSTIETLAVRKDLFEQHKLHSPTTFDKVLEAGRALHNPKRGMQGIVWNAAKGMPVAHSFMFFMGCCGVPVINAPMSRVAFDYNNMTGEMYRPRVLSEQGFRTLDYMRQLLAISPPDILLMDWNRALDCFMLGRAAMIYCWTMRASRFEYDIHSVVKRKVEYLPHPHGPGGATVSPIGGFLLAIPAGLPPERSKLAFESISWMASPAAMKEHVKNGIPVAPRFSVTADPEAAATTPIVRFADRLAKQNKLHTWQRPPIPEYAVVEHILGEEIFAALNGELTDREALERSQNRIDKVMRDADHY</sequence>
<dbReference type="GO" id="GO:0042597">
    <property type="term" value="C:periplasmic space"/>
    <property type="evidence" value="ECO:0007669"/>
    <property type="project" value="UniProtKB-SubCell"/>
</dbReference>
<dbReference type="InterPro" id="IPR050490">
    <property type="entry name" value="Bact_solute-bd_prot1"/>
</dbReference>
<dbReference type="EMBL" id="PXYK01000002">
    <property type="protein sequence ID" value="PSJ65350.1"/>
    <property type="molecule type" value="Genomic_DNA"/>
</dbReference>
<evidence type="ECO:0008006" key="6">
    <source>
        <dbReference type="Google" id="ProtNLM"/>
    </source>
</evidence>
<organism evidence="4 5">
    <name type="scientific">Kumtagia ephedrae</name>
    <dbReference type="NCBI Taxonomy" id="2116701"/>
    <lineage>
        <taxon>Bacteria</taxon>
        <taxon>Pseudomonadati</taxon>
        <taxon>Pseudomonadota</taxon>
        <taxon>Alphaproteobacteria</taxon>
        <taxon>Hyphomicrobiales</taxon>
        <taxon>Phyllobacteriaceae</taxon>
        <taxon>Kumtagia</taxon>
    </lineage>
</organism>
<dbReference type="PANTHER" id="PTHR43649:SF12">
    <property type="entry name" value="DIACETYLCHITOBIOSE BINDING PROTEIN DASA"/>
    <property type="match status" value="1"/>
</dbReference>
<dbReference type="PANTHER" id="PTHR43649">
    <property type="entry name" value="ARABINOSE-BINDING PROTEIN-RELATED"/>
    <property type="match status" value="1"/>
</dbReference>
<comment type="similarity">
    <text evidence="2">Belongs to the bacterial solute-binding protein 1 family.</text>
</comment>
<dbReference type="Proteomes" id="UP000241229">
    <property type="component" value="Unassembled WGS sequence"/>
</dbReference>
<evidence type="ECO:0000256" key="2">
    <source>
        <dbReference type="ARBA" id="ARBA00008520"/>
    </source>
</evidence>
<gene>
    <name evidence="4" type="ORF">C7I84_03110</name>
</gene>
<dbReference type="InterPro" id="IPR006059">
    <property type="entry name" value="SBP"/>
</dbReference>
<reference evidence="4 5" key="1">
    <citation type="submission" date="2018-03" db="EMBL/GenBank/DDBJ databases">
        <title>The draft genome of Mesorhizobium sp. 6GN-30.</title>
        <authorList>
            <person name="Liu L."/>
            <person name="Li L."/>
            <person name="Wang T."/>
            <person name="Zhang X."/>
            <person name="Liang L."/>
        </authorList>
    </citation>
    <scope>NUCLEOTIDE SEQUENCE [LARGE SCALE GENOMIC DNA]</scope>
    <source>
        <strain evidence="4 5">6GN30</strain>
    </source>
</reference>
<dbReference type="Gene3D" id="3.40.190.10">
    <property type="entry name" value="Periplasmic binding protein-like II"/>
    <property type="match status" value="2"/>
</dbReference>
<name>A0A2P7SS90_9HYPH</name>
<comment type="subcellular location">
    <subcellularLocation>
        <location evidence="1">Periplasm</location>
    </subcellularLocation>
</comment>
<comment type="caution">
    <text evidence="4">The sequence shown here is derived from an EMBL/GenBank/DDBJ whole genome shotgun (WGS) entry which is preliminary data.</text>
</comment>
<proteinExistence type="inferred from homology"/>
<evidence type="ECO:0000256" key="1">
    <source>
        <dbReference type="ARBA" id="ARBA00004418"/>
    </source>
</evidence>
<protein>
    <recommendedName>
        <fullName evidence="6">Sugar ABC transporter substrate-binding protein</fullName>
    </recommendedName>
</protein>
<evidence type="ECO:0000313" key="5">
    <source>
        <dbReference type="Proteomes" id="UP000241229"/>
    </source>
</evidence>
<evidence type="ECO:0000313" key="4">
    <source>
        <dbReference type="EMBL" id="PSJ65350.1"/>
    </source>
</evidence>
<dbReference type="OrthoDB" id="9770625at2"/>
<keyword evidence="5" id="KW-1185">Reference proteome</keyword>
<keyword evidence="3" id="KW-0574">Periplasm</keyword>